<dbReference type="Proteomes" id="UP000266841">
    <property type="component" value="Unassembled WGS sequence"/>
</dbReference>
<organism evidence="1 2">
    <name type="scientific">Thalassiosira oceanica</name>
    <name type="common">Marine diatom</name>
    <dbReference type="NCBI Taxonomy" id="159749"/>
    <lineage>
        <taxon>Eukaryota</taxon>
        <taxon>Sar</taxon>
        <taxon>Stramenopiles</taxon>
        <taxon>Ochrophyta</taxon>
        <taxon>Bacillariophyta</taxon>
        <taxon>Coscinodiscophyceae</taxon>
        <taxon>Thalassiosirophycidae</taxon>
        <taxon>Thalassiosirales</taxon>
        <taxon>Thalassiosiraceae</taxon>
        <taxon>Thalassiosira</taxon>
    </lineage>
</organism>
<accession>K0TNL4</accession>
<sequence length="177" mass="20324">MEDKYTLVNKRLIRKMNEELAEENPKDLRQRQIQGDVLKNDTLHHNDGLFVKSPEMNIDDALDRIDELRECYGLNKTAKKAVYDFSSFPTSASRIGFLSDLEGGYYPNNKTKPNQDAYLAGEIVMEPDSMFTMRIDPTKAPLPESTITQPRSQFQLNLRQNLGLINKSTWSPPKSNR</sequence>
<name>K0TNL4_THAOC</name>
<reference evidence="1 2" key="1">
    <citation type="journal article" date="2012" name="Genome Biol.">
        <title>Genome and low-iron response of an oceanic diatom adapted to chronic iron limitation.</title>
        <authorList>
            <person name="Lommer M."/>
            <person name="Specht M."/>
            <person name="Roy A.S."/>
            <person name="Kraemer L."/>
            <person name="Andreson R."/>
            <person name="Gutowska M.A."/>
            <person name="Wolf J."/>
            <person name="Bergner S.V."/>
            <person name="Schilhabel M.B."/>
            <person name="Klostermeier U.C."/>
            <person name="Beiko R.G."/>
            <person name="Rosenstiel P."/>
            <person name="Hippler M."/>
            <person name="Laroche J."/>
        </authorList>
    </citation>
    <scope>NUCLEOTIDE SEQUENCE [LARGE SCALE GENOMIC DNA]</scope>
    <source>
        <strain evidence="1 2">CCMP1005</strain>
    </source>
</reference>
<gene>
    <name evidence="1" type="ORF">THAOC_00944</name>
</gene>
<keyword evidence="2" id="KW-1185">Reference proteome</keyword>
<evidence type="ECO:0000313" key="2">
    <source>
        <dbReference type="Proteomes" id="UP000266841"/>
    </source>
</evidence>
<dbReference type="AlphaFoldDB" id="K0TNL4"/>
<protein>
    <submittedName>
        <fullName evidence="1">Uncharacterized protein</fullName>
    </submittedName>
</protein>
<dbReference type="EMBL" id="AGNL01001133">
    <property type="protein sequence ID" value="EJK77236.1"/>
    <property type="molecule type" value="Genomic_DNA"/>
</dbReference>
<evidence type="ECO:0000313" key="1">
    <source>
        <dbReference type="EMBL" id="EJK77236.1"/>
    </source>
</evidence>
<proteinExistence type="predicted"/>
<comment type="caution">
    <text evidence="1">The sequence shown here is derived from an EMBL/GenBank/DDBJ whole genome shotgun (WGS) entry which is preliminary data.</text>
</comment>